<dbReference type="KEGG" id="cee:CENDO_04470"/>
<keyword evidence="1 4" id="KW-0489">Methyltransferase</keyword>
<proteinExistence type="predicted"/>
<organism evidence="4 5">
    <name type="scientific">Corynebacterium endometrii</name>
    <dbReference type="NCBI Taxonomy" id="2488819"/>
    <lineage>
        <taxon>Bacteria</taxon>
        <taxon>Bacillati</taxon>
        <taxon>Actinomycetota</taxon>
        <taxon>Actinomycetes</taxon>
        <taxon>Mycobacteriales</taxon>
        <taxon>Corynebacteriaceae</taxon>
        <taxon>Corynebacterium</taxon>
    </lineage>
</organism>
<dbReference type="EMBL" id="CP039247">
    <property type="protein sequence ID" value="QCB28184.1"/>
    <property type="molecule type" value="Genomic_DNA"/>
</dbReference>
<dbReference type="Gene3D" id="3.40.50.150">
    <property type="entry name" value="Vaccinia Virus protein VP39"/>
    <property type="match status" value="1"/>
</dbReference>
<evidence type="ECO:0000256" key="1">
    <source>
        <dbReference type="ARBA" id="ARBA00022603"/>
    </source>
</evidence>
<dbReference type="AlphaFoldDB" id="A0A4P7QH88"/>
<protein>
    <submittedName>
        <fullName evidence="4">O-methyltransferase</fullName>
        <ecNumber evidence="4">2.1.1.-</ecNumber>
    </submittedName>
</protein>
<evidence type="ECO:0000256" key="3">
    <source>
        <dbReference type="ARBA" id="ARBA00022691"/>
    </source>
</evidence>
<accession>A0A4P7QH88</accession>
<sequence length="219" mass="23240">MTDLAYDALRSYIETSSEPSEALSSARSHAEEYSLPVPDEVTGQLLTTLAAASTGHAAQTGEKAQAVAITPAASVVGLYLLQGLAETGILTCIDPEVEHQTNAKKAFREAGYSPTRVRFLPSRPLDVMGRLANDSYQVIYAEVSAMDMPATVKAAWPLLSQRGTLVLANSLLDGTIADSTRTDRDTNAAREADELARGLKGAHVTRLPLGSGLTLITKL</sequence>
<dbReference type="Pfam" id="PF01596">
    <property type="entry name" value="Methyltransf_3"/>
    <property type="match status" value="1"/>
</dbReference>
<keyword evidence="3" id="KW-0949">S-adenosyl-L-methionine</keyword>
<keyword evidence="2 4" id="KW-0808">Transferase</keyword>
<dbReference type="InterPro" id="IPR002935">
    <property type="entry name" value="SAM_O-MeTrfase"/>
</dbReference>
<dbReference type="Proteomes" id="UP000296352">
    <property type="component" value="Chromosome"/>
</dbReference>
<dbReference type="RefSeq" id="WP_136140956.1">
    <property type="nucleotide sequence ID" value="NZ_CP039247.1"/>
</dbReference>
<evidence type="ECO:0000313" key="4">
    <source>
        <dbReference type="EMBL" id="QCB28184.1"/>
    </source>
</evidence>
<gene>
    <name evidence="4" type="ORF">CENDO_04470</name>
</gene>
<dbReference type="SUPFAM" id="SSF53335">
    <property type="entry name" value="S-adenosyl-L-methionine-dependent methyltransferases"/>
    <property type="match status" value="1"/>
</dbReference>
<evidence type="ECO:0000256" key="2">
    <source>
        <dbReference type="ARBA" id="ARBA00022679"/>
    </source>
</evidence>
<dbReference type="GO" id="GO:0032259">
    <property type="term" value="P:methylation"/>
    <property type="evidence" value="ECO:0007669"/>
    <property type="project" value="UniProtKB-KW"/>
</dbReference>
<evidence type="ECO:0000313" key="5">
    <source>
        <dbReference type="Proteomes" id="UP000296352"/>
    </source>
</evidence>
<keyword evidence="5" id="KW-1185">Reference proteome</keyword>
<dbReference type="GO" id="GO:0008171">
    <property type="term" value="F:O-methyltransferase activity"/>
    <property type="evidence" value="ECO:0007669"/>
    <property type="project" value="InterPro"/>
</dbReference>
<dbReference type="OrthoDB" id="4774874at2"/>
<dbReference type="InterPro" id="IPR029063">
    <property type="entry name" value="SAM-dependent_MTases_sf"/>
</dbReference>
<name>A0A4P7QH88_9CORY</name>
<reference evidence="4 5" key="1">
    <citation type="submission" date="2019-04" db="EMBL/GenBank/DDBJ databases">
        <title>Corynebacterium endometrii sp. nov., isolated from the uterus of a cow with endometritis.</title>
        <authorList>
            <person name="Ballas P."/>
            <person name="Ruckert C."/>
            <person name="Wagener K."/>
            <person name="Drillich M."/>
            <person name="Kaempfer P."/>
            <person name="Busse H.-J."/>
            <person name="Ehling-Schulz M."/>
        </authorList>
    </citation>
    <scope>NUCLEOTIDE SEQUENCE [LARGE SCALE GENOMIC DNA]</scope>
    <source>
        <strain evidence="4 5">LMM-1653</strain>
    </source>
</reference>
<dbReference type="EC" id="2.1.1.-" evidence="4"/>